<organism evidence="10 11">
    <name type="scientific">Gouania willdenowi</name>
    <name type="common">Blunt-snouted clingfish</name>
    <name type="synonym">Lepadogaster willdenowi</name>
    <dbReference type="NCBI Taxonomy" id="441366"/>
    <lineage>
        <taxon>Eukaryota</taxon>
        <taxon>Metazoa</taxon>
        <taxon>Chordata</taxon>
        <taxon>Craniata</taxon>
        <taxon>Vertebrata</taxon>
        <taxon>Euteleostomi</taxon>
        <taxon>Actinopterygii</taxon>
        <taxon>Neopterygii</taxon>
        <taxon>Teleostei</taxon>
        <taxon>Neoteleostei</taxon>
        <taxon>Acanthomorphata</taxon>
        <taxon>Ovalentaria</taxon>
        <taxon>Blenniimorphae</taxon>
        <taxon>Blenniiformes</taxon>
        <taxon>Gobiesocoidei</taxon>
        <taxon>Gobiesocidae</taxon>
        <taxon>Gobiesocinae</taxon>
        <taxon>Gouania</taxon>
    </lineage>
</organism>
<comment type="similarity">
    <text evidence="4">Belongs to the CDIP1/LITAF family.</text>
</comment>
<proteinExistence type="inferred from homology"/>
<keyword evidence="8" id="KW-1133">Transmembrane helix</keyword>
<keyword evidence="8" id="KW-0812">Transmembrane</keyword>
<gene>
    <name evidence="10" type="primary">LOC114470528</name>
</gene>
<dbReference type="AlphaFoldDB" id="A0A8C5DP23"/>
<dbReference type="GeneID" id="114470528"/>
<evidence type="ECO:0000256" key="2">
    <source>
        <dbReference type="ARBA" id="ARBA00004414"/>
    </source>
</evidence>
<dbReference type="Pfam" id="PF10601">
    <property type="entry name" value="zf-LITAF-like"/>
    <property type="match status" value="1"/>
</dbReference>
<sequence length="159" mass="17776">MESKADESFPSPPPYLSPGESNAGFEVGIYEAYAPYSAPSTLPAHVSFPEVGSFIQTHSPLSVSSTASYVPKAKFVCQETPLYRTAALTTCTCCETRVRTQVNFRAGRYAWLVCFVFVLCGLFLGCCLIPFFLNYFKDVYHTCPHCRRVLHVQKKTFCE</sequence>
<protein>
    <submittedName>
        <fullName evidence="10">Cell death-inducing p53-target protein 1 homolog</fullName>
    </submittedName>
</protein>
<evidence type="ECO:0000259" key="9">
    <source>
        <dbReference type="PROSITE" id="PS51837"/>
    </source>
</evidence>
<evidence type="ECO:0000256" key="1">
    <source>
        <dbReference type="ARBA" id="ARBA00004125"/>
    </source>
</evidence>
<dbReference type="GO" id="GO:0008270">
    <property type="term" value="F:zinc ion binding"/>
    <property type="evidence" value="ECO:0007669"/>
    <property type="project" value="TreeGrafter"/>
</dbReference>
<dbReference type="InterPro" id="IPR037519">
    <property type="entry name" value="LITAF_fam"/>
</dbReference>
<keyword evidence="7 8" id="KW-0472">Membrane</keyword>
<evidence type="ECO:0000256" key="8">
    <source>
        <dbReference type="SAM" id="Phobius"/>
    </source>
</evidence>
<comment type="subcellular location">
    <subcellularLocation>
        <location evidence="1">Endosome membrane</location>
        <topology evidence="1">Peripheral membrane protein</topology>
        <orientation evidence="1">Cytoplasmic side</orientation>
    </subcellularLocation>
    <subcellularLocation>
        <location evidence="2">Late endosome membrane</location>
    </subcellularLocation>
    <subcellularLocation>
        <location evidence="3">Lysosome membrane</location>
        <topology evidence="3">Peripheral membrane protein</topology>
        <orientation evidence="3">Cytoplasmic side</orientation>
    </subcellularLocation>
</comment>
<dbReference type="RefSeq" id="XP_028314550.1">
    <property type="nucleotide sequence ID" value="XM_028458749.1"/>
</dbReference>
<dbReference type="GO" id="GO:0098560">
    <property type="term" value="C:cytoplasmic side of late endosome membrane"/>
    <property type="evidence" value="ECO:0007669"/>
    <property type="project" value="TreeGrafter"/>
</dbReference>
<feature type="domain" description="LITAF" evidence="9">
    <location>
        <begin position="71"/>
        <end position="155"/>
    </location>
</feature>
<reference evidence="10" key="2">
    <citation type="submission" date="2025-08" db="UniProtKB">
        <authorList>
            <consortium name="Ensembl"/>
        </authorList>
    </citation>
    <scope>IDENTIFICATION</scope>
</reference>
<dbReference type="PROSITE" id="PS51837">
    <property type="entry name" value="LITAF"/>
    <property type="match status" value="1"/>
</dbReference>
<dbReference type="Ensembl" id="ENSGWIT00000010844.1">
    <property type="protein sequence ID" value="ENSGWIP00000009730.1"/>
    <property type="gene ID" value="ENSGWIG00000005783.1"/>
</dbReference>
<dbReference type="PANTHER" id="PTHR23292:SF28">
    <property type="entry name" value="LIPOPOLYSACCHARIDE-INDUCED TUMOR NECROSIS FACTOR-ALPHA FACTOR-LIKE"/>
    <property type="match status" value="1"/>
</dbReference>
<reference evidence="10" key="1">
    <citation type="submission" date="2020-06" db="EMBL/GenBank/DDBJ databases">
        <authorList>
            <consortium name="Wellcome Sanger Institute Data Sharing"/>
        </authorList>
    </citation>
    <scope>NUCLEOTIDE SEQUENCE [LARGE SCALE GENOMIC DNA]</scope>
</reference>
<dbReference type="OrthoDB" id="4713066at2759"/>
<dbReference type="GO" id="GO:0005634">
    <property type="term" value="C:nucleus"/>
    <property type="evidence" value="ECO:0007669"/>
    <property type="project" value="TreeGrafter"/>
</dbReference>
<evidence type="ECO:0000313" key="11">
    <source>
        <dbReference type="Proteomes" id="UP000694680"/>
    </source>
</evidence>
<evidence type="ECO:0000256" key="6">
    <source>
        <dbReference type="ARBA" id="ARBA00022833"/>
    </source>
</evidence>
<keyword evidence="6" id="KW-0862">Zinc</keyword>
<evidence type="ECO:0000313" key="10">
    <source>
        <dbReference type="Ensembl" id="ENSGWIP00000009730.1"/>
    </source>
</evidence>
<accession>A0A8C5DP23</accession>
<evidence type="ECO:0000256" key="7">
    <source>
        <dbReference type="ARBA" id="ARBA00023136"/>
    </source>
</evidence>
<evidence type="ECO:0000256" key="4">
    <source>
        <dbReference type="ARBA" id="ARBA00005975"/>
    </source>
</evidence>
<feature type="transmembrane region" description="Helical" evidence="8">
    <location>
        <begin position="109"/>
        <end position="132"/>
    </location>
</feature>
<evidence type="ECO:0000256" key="3">
    <source>
        <dbReference type="ARBA" id="ARBA00004630"/>
    </source>
</evidence>
<name>A0A8C5DP23_GOUWI</name>
<dbReference type="SMART" id="SM00714">
    <property type="entry name" value="LITAF"/>
    <property type="match status" value="1"/>
</dbReference>
<keyword evidence="5" id="KW-0479">Metal-binding</keyword>
<keyword evidence="11" id="KW-1185">Reference proteome</keyword>
<dbReference type="Proteomes" id="UP000694680">
    <property type="component" value="Chromosome 1"/>
</dbReference>
<dbReference type="InterPro" id="IPR006629">
    <property type="entry name" value="LITAF"/>
</dbReference>
<dbReference type="PANTHER" id="PTHR23292">
    <property type="entry name" value="LIPOPOLYSACCHARIDE-INDUCED TUMOR NECROSIS FACTOR-ALPHA FACTOR"/>
    <property type="match status" value="1"/>
</dbReference>
<reference evidence="10" key="3">
    <citation type="submission" date="2025-09" db="UniProtKB">
        <authorList>
            <consortium name="Ensembl"/>
        </authorList>
    </citation>
    <scope>IDENTIFICATION</scope>
</reference>
<dbReference type="GO" id="GO:0098574">
    <property type="term" value="C:cytoplasmic side of lysosomal membrane"/>
    <property type="evidence" value="ECO:0007669"/>
    <property type="project" value="TreeGrafter"/>
</dbReference>
<evidence type="ECO:0000256" key="5">
    <source>
        <dbReference type="ARBA" id="ARBA00022723"/>
    </source>
</evidence>